<dbReference type="STRING" id="237069.SAMN05216498_1100"/>
<dbReference type="Proteomes" id="UP000199334">
    <property type="component" value="Unassembled WGS sequence"/>
</dbReference>
<dbReference type="NCBIfam" id="TIGR00199">
    <property type="entry name" value="PncC_domain"/>
    <property type="match status" value="1"/>
</dbReference>
<dbReference type="Pfam" id="PF18146">
    <property type="entry name" value="CinA_KH"/>
    <property type="match status" value="1"/>
</dbReference>
<gene>
    <name evidence="1" type="primary">cinA</name>
    <name evidence="3" type="ORF">SAMN05216498_1100</name>
</gene>
<dbReference type="InterPro" id="IPR008136">
    <property type="entry name" value="CinA_C"/>
</dbReference>
<dbReference type="InterPro" id="IPR050101">
    <property type="entry name" value="CinA"/>
</dbReference>
<dbReference type="PANTHER" id="PTHR13939:SF0">
    <property type="entry name" value="NMN AMIDOHYDROLASE-LIKE PROTEIN YFAY"/>
    <property type="match status" value="1"/>
</dbReference>
<comment type="similarity">
    <text evidence="1">Belongs to the CinA family.</text>
</comment>
<dbReference type="SUPFAM" id="SSF53218">
    <property type="entry name" value="Molybdenum cofactor biosynthesis proteins"/>
    <property type="match status" value="1"/>
</dbReference>
<dbReference type="HAMAP" id="MF_00226_B">
    <property type="entry name" value="CinA_B"/>
    <property type="match status" value="1"/>
</dbReference>
<organism evidence="3 4">
    <name type="scientific">Tenuibacillus multivorans</name>
    <dbReference type="NCBI Taxonomy" id="237069"/>
    <lineage>
        <taxon>Bacteria</taxon>
        <taxon>Bacillati</taxon>
        <taxon>Bacillota</taxon>
        <taxon>Bacilli</taxon>
        <taxon>Bacillales</taxon>
        <taxon>Bacillaceae</taxon>
        <taxon>Tenuibacillus</taxon>
    </lineage>
</organism>
<dbReference type="InterPro" id="IPR041424">
    <property type="entry name" value="CinA_KH"/>
</dbReference>
<sequence>MIEDTKCEIITVGTELLLGQINDTNSTWLSNKLAEAGINVYYKQTVGDNFNRLFSVFEKAQERSNIIFVTGGLGPTDDDLTKEVAAKLFNCELDIHQPTLNKIESFFKRRQQIMTENNRKQAQCFPSGRVFENEVGMAPGLHMKHEGASWFFLPGVPKEMKWIIDEQILPYLKDEGLLTKQLYSRVLSFQGIGESALETELQDIIRAQTNPTIAPLAGNGYVTLRITARAITRDEGEQLISDLEESILNRVGSYFVGYGQISLEVGLMQLLKEKQLTLSSCESVTGGLFASTIIQHDGASSIFNGSIVSYTNKVKQHAVGVPEHILREYGAVSEPCADAMAEHTRKQLQSDIAISFTGIAGTEPVNGYPPGTVFIGISNLNQTIVRRVQLKGNRNAIREEAVTEGIKHLIRFIKNFN</sequence>
<dbReference type="CDD" id="cd00885">
    <property type="entry name" value="cinA"/>
    <property type="match status" value="1"/>
</dbReference>
<dbReference type="Gene3D" id="3.40.980.10">
    <property type="entry name" value="MoaB/Mog-like domain"/>
    <property type="match status" value="1"/>
</dbReference>
<reference evidence="3 4" key="1">
    <citation type="submission" date="2016-10" db="EMBL/GenBank/DDBJ databases">
        <authorList>
            <person name="de Groot N.N."/>
        </authorList>
    </citation>
    <scope>NUCLEOTIDE SEQUENCE [LARGE SCALE GENOMIC DNA]</scope>
    <source>
        <strain evidence="3 4">CGMCC 1.3442</strain>
    </source>
</reference>
<evidence type="ECO:0000259" key="2">
    <source>
        <dbReference type="SMART" id="SM00852"/>
    </source>
</evidence>
<evidence type="ECO:0000313" key="4">
    <source>
        <dbReference type="Proteomes" id="UP000199334"/>
    </source>
</evidence>
<dbReference type="InterPro" id="IPR036425">
    <property type="entry name" value="MoaB/Mog-like_dom_sf"/>
</dbReference>
<evidence type="ECO:0000313" key="3">
    <source>
        <dbReference type="EMBL" id="SDM99981.1"/>
    </source>
</evidence>
<dbReference type="Pfam" id="PF00994">
    <property type="entry name" value="MoCF_biosynth"/>
    <property type="match status" value="1"/>
</dbReference>
<dbReference type="Gene3D" id="3.30.70.2860">
    <property type="match status" value="1"/>
</dbReference>
<dbReference type="InterPro" id="IPR008135">
    <property type="entry name" value="Competence-induced_CinA"/>
</dbReference>
<proteinExistence type="inferred from homology"/>
<dbReference type="RefSeq" id="WP_093855606.1">
    <property type="nucleotide sequence ID" value="NZ_BJVZ01000001.1"/>
</dbReference>
<feature type="domain" description="MoaB/Mog" evidence="2">
    <location>
        <begin position="8"/>
        <end position="175"/>
    </location>
</feature>
<dbReference type="NCBIfam" id="TIGR00177">
    <property type="entry name" value="molyb_syn"/>
    <property type="match status" value="1"/>
</dbReference>
<protein>
    <recommendedName>
        <fullName evidence="1">Putative competence-damage inducible protein</fullName>
    </recommendedName>
</protein>
<dbReference type="SUPFAM" id="SSF142433">
    <property type="entry name" value="CinA-like"/>
    <property type="match status" value="1"/>
</dbReference>
<accession>A0A1G9XU14</accession>
<dbReference type="InterPro" id="IPR001453">
    <property type="entry name" value="MoaB/Mog_dom"/>
</dbReference>
<name>A0A1G9XU14_9BACI</name>
<dbReference type="PIRSF" id="PIRSF006728">
    <property type="entry name" value="CinA"/>
    <property type="match status" value="1"/>
</dbReference>
<dbReference type="EMBL" id="FNIG01000002">
    <property type="protein sequence ID" value="SDM99981.1"/>
    <property type="molecule type" value="Genomic_DNA"/>
</dbReference>
<dbReference type="PANTHER" id="PTHR13939">
    <property type="entry name" value="NICOTINAMIDE-NUCLEOTIDE AMIDOHYDROLASE PNCC"/>
    <property type="match status" value="1"/>
</dbReference>
<evidence type="ECO:0000256" key="1">
    <source>
        <dbReference type="HAMAP-Rule" id="MF_00226"/>
    </source>
</evidence>
<dbReference type="NCBIfam" id="TIGR00200">
    <property type="entry name" value="cinA_nterm"/>
    <property type="match status" value="1"/>
</dbReference>
<dbReference type="AlphaFoldDB" id="A0A1G9XU14"/>
<dbReference type="SMART" id="SM00852">
    <property type="entry name" value="MoCF_biosynth"/>
    <property type="match status" value="1"/>
</dbReference>
<keyword evidence="4" id="KW-1185">Reference proteome</keyword>
<dbReference type="Pfam" id="PF02464">
    <property type="entry name" value="CinA"/>
    <property type="match status" value="1"/>
</dbReference>
<dbReference type="Gene3D" id="3.90.950.20">
    <property type="entry name" value="CinA-like"/>
    <property type="match status" value="1"/>
</dbReference>
<dbReference type="InterPro" id="IPR036653">
    <property type="entry name" value="CinA-like_C"/>
</dbReference>
<dbReference type="OrthoDB" id="9801454at2"/>
<dbReference type="NCBIfam" id="NF001813">
    <property type="entry name" value="PRK00549.1"/>
    <property type="match status" value="1"/>
</dbReference>